<evidence type="ECO:0000256" key="1">
    <source>
        <dbReference type="SAM" id="MobiDB-lite"/>
    </source>
</evidence>
<proteinExistence type="predicted"/>
<gene>
    <name evidence="2" type="ORF">V5R04_01005</name>
</gene>
<dbReference type="EMBL" id="CP146203">
    <property type="protein sequence ID" value="XBH21836.1"/>
    <property type="molecule type" value="Genomic_DNA"/>
</dbReference>
<protein>
    <recommendedName>
        <fullName evidence="3">Transcriptional regulator</fullName>
    </recommendedName>
</protein>
<evidence type="ECO:0000313" key="2">
    <source>
        <dbReference type="EMBL" id="XBH21836.1"/>
    </source>
</evidence>
<evidence type="ECO:0008006" key="3">
    <source>
        <dbReference type="Google" id="ProtNLM"/>
    </source>
</evidence>
<accession>A0AAU7DWH7</accession>
<feature type="region of interest" description="Disordered" evidence="1">
    <location>
        <begin position="27"/>
        <end position="74"/>
    </location>
</feature>
<feature type="region of interest" description="Disordered" evidence="1">
    <location>
        <begin position="1"/>
        <end position="20"/>
    </location>
</feature>
<name>A0AAU7DWH7_9MICO</name>
<sequence length="74" mass="8261">MSTPTPEELPEVSAPVVRKKRPRVIRKGTEREVVSGVSSDERDTNWSQSAGSPVDPDSNDAQLLRDIPPHWGRR</sequence>
<organism evidence="2">
    <name type="scientific">Jonesiaceae bacterium BS-20</name>
    <dbReference type="NCBI Taxonomy" id="3120821"/>
    <lineage>
        <taxon>Bacteria</taxon>
        <taxon>Bacillati</taxon>
        <taxon>Actinomycetota</taxon>
        <taxon>Actinomycetes</taxon>
        <taxon>Micrococcales</taxon>
        <taxon>Jonesiaceae</taxon>
    </lineage>
</organism>
<feature type="compositionally biased region" description="Basic and acidic residues" evidence="1">
    <location>
        <begin position="27"/>
        <end position="44"/>
    </location>
</feature>
<dbReference type="AlphaFoldDB" id="A0AAU7DWH7"/>
<reference evidence="2" key="1">
    <citation type="submission" date="2024-02" db="EMBL/GenBank/DDBJ databases">
        <title>Tomenella chthoni gen. nov. sp. nov., a member of the family Jonesiaceae isolated from bat guano.</title>
        <authorList>
            <person name="Miller S.L."/>
            <person name="King J."/>
            <person name="Sankaranarayanan K."/>
            <person name="Lawson P.A."/>
        </authorList>
    </citation>
    <scope>NUCLEOTIDE SEQUENCE</scope>
    <source>
        <strain evidence="2">BS-20</strain>
    </source>
</reference>